<dbReference type="AlphaFoldDB" id="A0A0L9U4C6"/>
<protein>
    <submittedName>
        <fullName evidence="1">Uncharacterized protein</fullName>
    </submittedName>
</protein>
<dbReference type="Proteomes" id="UP000053144">
    <property type="component" value="Chromosome 3"/>
</dbReference>
<dbReference type="Gramene" id="KOM37640">
    <property type="protein sequence ID" value="KOM37640"/>
    <property type="gene ID" value="LR48_Vigan03g102200"/>
</dbReference>
<evidence type="ECO:0000313" key="1">
    <source>
        <dbReference type="EMBL" id="KOM37640.1"/>
    </source>
</evidence>
<sequence>MQSVGASSEAHGCHMKSCSHYHGMNKKQLVQQRQQFTVGWKKEARCCMVMEKLTLQEEGEASNNFEEDLHAAAHGTITKEKKWCSSYHVREAVHVQGRRKGKEKSVTVGEMAAEKFDSSLENEEGSSKGSWSKDVVSRLVGRGSSFTDLSWCA</sequence>
<reference evidence="2" key="1">
    <citation type="journal article" date="2015" name="Proc. Natl. Acad. Sci. U.S.A.">
        <title>Genome sequencing of adzuki bean (Vigna angularis) provides insight into high starch and low fat accumulation and domestication.</title>
        <authorList>
            <person name="Yang K."/>
            <person name="Tian Z."/>
            <person name="Chen C."/>
            <person name="Luo L."/>
            <person name="Zhao B."/>
            <person name="Wang Z."/>
            <person name="Yu L."/>
            <person name="Li Y."/>
            <person name="Sun Y."/>
            <person name="Li W."/>
            <person name="Chen Y."/>
            <person name="Li Y."/>
            <person name="Zhang Y."/>
            <person name="Ai D."/>
            <person name="Zhao J."/>
            <person name="Shang C."/>
            <person name="Ma Y."/>
            <person name="Wu B."/>
            <person name="Wang M."/>
            <person name="Gao L."/>
            <person name="Sun D."/>
            <person name="Zhang P."/>
            <person name="Guo F."/>
            <person name="Wang W."/>
            <person name="Li Y."/>
            <person name="Wang J."/>
            <person name="Varshney R.K."/>
            <person name="Wang J."/>
            <person name="Ling H.Q."/>
            <person name="Wan P."/>
        </authorList>
    </citation>
    <scope>NUCLEOTIDE SEQUENCE</scope>
    <source>
        <strain evidence="2">cv. Jingnong 6</strain>
    </source>
</reference>
<evidence type="ECO:0000313" key="2">
    <source>
        <dbReference type="Proteomes" id="UP000053144"/>
    </source>
</evidence>
<proteinExistence type="predicted"/>
<accession>A0A0L9U4C6</accession>
<name>A0A0L9U4C6_PHAAN</name>
<organism evidence="1 2">
    <name type="scientific">Phaseolus angularis</name>
    <name type="common">Azuki bean</name>
    <name type="synonym">Vigna angularis</name>
    <dbReference type="NCBI Taxonomy" id="3914"/>
    <lineage>
        <taxon>Eukaryota</taxon>
        <taxon>Viridiplantae</taxon>
        <taxon>Streptophyta</taxon>
        <taxon>Embryophyta</taxon>
        <taxon>Tracheophyta</taxon>
        <taxon>Spermatophyta</taxon>
        <taxon>Magnoliopsida</taxon>
        <taxon>eudicotyledons</taxon>
        <taxon>Gunneridae</taxon>
        <taxon>Pentapetalae</taxon>
        <taxon>rosids</taxon>
        <taxon>fabids</taxon>
        <taxon>Fabales</taxon>
        <taxon>Fabaceae</taxon>
        <taxon>Papilionoideae</taxon>
        <taxon>50 kb inversion clade</taxon>
        <taxon>NPAAA clade</taxon>
        <taxon>indigoferoid/millettioid clade</taxon>
        <taxon>Phaseoleae</taxon>
        <taxon>Vigna</taxon>
    </lineage>
</organism>
<dbReference type="EMBL" id="CM003373">
    <property type="protein sequence ID" value="KOM37640.1"/>
    <property type="molecule type" value="Genomic_DNA"/>
</dbReference>
<gene>
    <name evidence="1" type="ORF">LR48_Vigan03g102200</name>
</gene>